<protein>
    <submittedName>
        <fullName evidence="1">Uncharacterized protein</fullName>
    </submittedName>
</protein>
<evidence type="ECO:0000313" key="1">
    <source>
        <dbReference type="EMBL" id="CAK7322706.1"/>
    </source>
</evidence>
<evidence type="ECO:0000313" key="2">
    <source>
        <dbReference type="Proteomes" id="UP001314170"/>
    </source>
</evidence>
<dbReference type="AlphaFoldDB" id="A0AAV1QM18"/>
<reference evidence="1 2" key="1">
    <citation type="submission" date="2024-01" db="EMBL/GenBank/DDBJ databases">
        <authorList>
            <person name="Waweru B."/>
        </authorList>
    </citation>
    <scope>NUCLEOTIDE SEQUENCE [LARGE SCALE GENOMIC DNA]</scope>
</reference>
<dbReference type="EMBL" id="CAWUPB010000027">
    <property type="protein sequence ID" value="CAK7322706.1"/>
    <property type="molecule type" value="Genomic_DNA"/>
</dbReference>
<gene>
    <name evidence="1" type="ORF">DCAF_LOCUS317</name>
</gene>
<name>A0AAV1QM18_9ROSI</name>
<organism evidence="1 2">
    <name type="scientific">Dovyalis caffra</name>
    <dbReference type="NCBI Taxonomy" id="77055"/>
    <lineage>
        <taxon>Eukaryota</taxon>
        <taxon>Viridiplantae</taxon>
        <taxon>Streptophyta</taxon>
        <taxon>Embryophyta</taxon>
        <taxon>Tracheophyta</taxon>
        <taxon>Spermatophyta</taxon>
        <taxon>Magnoliopsida</taxon>
        <taxon>eudicotyledons</taxon>
        <taxon>Gunneridae</taxon>
        <taxon>Pentapetalae</taxon>
        <taxon>rosids</taxon>
        <taxon>fabids</taxon>
        <taxon>Malpighiales</taxon>
        <taxon>Salicaceae</taxon>
        <taxon>Flacourtieae</taxon>
        <taxon>Dovyalis</taxon>
    </lineage>
</organism>
<dbReference type="Proteomes" id="UP001314170">
    <property type="component" value="Unassembled WGS sequence"/>
</dbReference>
<accession>A0AAV1QM18</accession>
<proteinExistence type="predicted"/>
<sequence length="75" mass="8496">MTAELFLDDSTDAAGQKPGYAEMLYSVPCHSNESRFLSYDEDLDRAYCLSELYTSFGPQAVFILCRLSPEMKDLQ</sequence>
<keyword evidence="2" id="KW-1185">Reference proteome</keyword>
<comment type="caution">
    <text evidence="1">The sequence shown here is derived from an EMBL/GenBank/DDBJ whole genome shotgun (WGS) entry which is preliminary data.</text>
</comment>